<dbReference type="EMBL" id="BTSX01000004">
    <property type="protein sequence ID" value="GMS96301.1"/>
    <property type="molecule type" value="Genomic_DNA"/>
</dbReference>
<keyword evidence="3" id="KW-1185">Reference proteome</keyword>
<gene>
    <name evidence="2" type="ORF">PENTCL1PPCAC_18476</name>
</gene>
<evidence type="ECO:0000313" key="3">
    <source>
        <dbReference type="Proteomes" id="UP001432027"/>
    </source>
</evidence>
<organism evidence="2 3">
    <name type="scientific">Pristionchus entomophagus</name>
    <dbReference type="NCBI Taxonomy" id="358040"/>
    <lineage>
        <taxon>Eukaryota</taxon>
        <taxon>Metazoa</taxon>
        <taxon>Ecdysozoa</taxon>
        <taxon>Nematoda</taxon>
        <taxon>Chromadorea</taxon>
        <taxon>Rhabditida</taxon>
        <taxon>Rhabditina</taxon>
        <taxon>Diplogasteromorpha</taxon>
        <taxon>Diplogasteroidea</taxon>
        <taxon>Neodiplogasteridae</taxon>
        <taxon>Pristionchus</taxon>
    </lineage>
</organism>
<evidence type="ECO:0000256" key="1">
    <source>
        <dbReference type="SAM" id="Phobius"/>
    </source>
</evidence>
<keyword evidence="1" id="KW-0472">Membrane</keyword>
<keyword evidence="1" id="KW-1133">Transmembrane helix</keyword>
<name>A0AAV5TPN2_9BILA</name>
<evidence type="ECO:0000313" key="2">
    <source>
        <dbReference type="EMBL" id="GMS96301.1"/>
    </source>
</evidence>
<evidence type="ECO:0008006" key="4">
    <source>
        <dbReference type="Google" id="ProtNLM"/>
    </source>
</evidence>
<accession>A0AAV5TPN2</accession>
<feature type="non-terminal residue" evidence="2">
    <location>
        <position position="1"/>
    </location>
</feature>
<feature type="non-terminal residue" evidence="2">
    <location>
        <position position="96"/>
    </location>
</feature>
<dbReference type="Proteomes" id="UP001432027">
    <property type="component" value="Unassembled WGS sequence"/>
</dbReference>
<comment type="caution">
    <text evidence="2">The sequence shown here is derived from an EMBL/GenBank/DDBJ whole genome shotgun (WGS) entry which is preliminary data.</text>
</comment>
<feature type="transmembrane region" description="Helical" evidence="1">
    <location>
        <begin position="76"/>
        <end position="94"/>
    </location>
</feature>
<reference evidence="2" key="1">
    <citation type="submission" date="2023-10" db="EMBL/GenBank/DDBJ databases">
        <title>Genome assembly of Pristionchus species.</title>
        <authorList>
            <person name="Yoshida K."/>
            <person name="Sommer R.J."/>
        </authorList>
    </citation>
    <scope>NUCLEOTIDE SEQUENCE</scope>
    <source>
        <strain evidence="2">RS0144</strain>
    </source>
</reference>
<keyword evidence="1" id="KW-0812">Transmembrane</keyword>
<dbReference type="PANTHER" id="PTHR31552">
    <property type="entry name" value="SERPENTINE RECEPTOR CLASS GAMMA"/>
    <property type="match status" value="1"/>
</dbReference>
<proteinExistence type="predicted"/>
<dbReference type="PANTHER" id="PTHR31552:SF8">
    <property type="entry name" value="SERPENTINE RECEPTOR CLASS GAMMA"/>
    <property type="match status" value="1"/>
</dbReference>
<sequence length="96" mass="11301">NLLTYVNAWFSIRLNHEKIFSFYYLFSNWTGFLPFLQDFLIGFCYFAQNINSALLTMDRFAATSAVKWMQVWNKNWWLIAVVLYISTGVAYFVTAG</sequence>
<dbReference type="AlphaFoldDB" id="A0AAV5TPN2"/>
<feature type="transmembrane region" description="Helical" evidence="1">
    <location>
        <begin position="22"/>
        <end position="48"/>
    </location>
</feature>
<protein>
    <recommendedName>
        <fullName evidence="4">Serpentine receptor class gamma</fullName>
    </recommendedName>
</protein>